<keyword evidence="10" id="KW-1185">Reference proteome</keyword>
<keyword evidence="2 7" id="KW-0732">Signal</keyword>
<evidence type="ECO:0000256" key="7">
    <source>
        <dbReference type="SAM" id="SignalP"/>
    </source>
</evidence>
<dbReference type="PANTHER" id="PTHR43108">
    <property type="entry name" value="N-ACETYLGLUCOSAMINE-6-SULFATASE FAMILY MEMBER"/>
    <property type="match status" value="1"/>
</dbReference>
<dbReference type="GO" id="GO:0018958">
    <property type="term" value="P:phenol-containing compound metabolic process"/>
    <property type="evidence" value="ECO:0007669"/>
    <property type="project" value="InterPro"/>
</dbReference>
<keyword evidence="4" id="KW-0325">Glycoprotein</keyword>
<dbReference type="PROSITE" id="PS00523">
    <property type="entry name" value="SULFATASE_1"/>
    <property type="match status" value="1"/>
</dbReference>
<dbReference type="AlphaFoldDB" id="A0AAI8VIV1"/>
<feature type="signal peptide" evidence="7">
    <location>
        <begin position="1"/>
        <end position="26"/>
    </location>
</feature>
<evidence type="ECO:0000256" key="5">
    <source>
        <dbReference type="PIRNR" id="PIRNR000972"/>
    </source>
</evidence>
<dbReference type="PIRSF" id="PIRSF000972">
    <property type="entry name" value="Arylsulf_plant"/>
    <property type="match status" value="1"/>
</dbReference>
<dbReference type="GO" id="GO:0008449">
    <property type="term" value="F:N-acetylglucosamine-6-sulfatase activity"/>
    <property type="evidence" value="ECO:0007669"/>
    <property type="project" value="TreeGrafter"/>
</dbReference>
<dbReference type="InterPro" id="IPR000917">
    <property type="entry name" value="Sulfatase_N"/>
</dbReference>
<proteinExistence type="inferred from homology"/>
<organism evidence="9 10">
    <name type="scientific">Anthostomella pinea</name>
    <dbReference type="NCBI Taxonomy" id="933095"/>
    <lineage>
        <taxon>Eukaryota</taxon>
        <taxon>Fungi</taxon>
        <taxon>Dikarya</taxon>
        <taxon>Ascomycota</taxon>
        <taxon>Pezizomycotina</taxon>
        <taxon>Sordariomycetes</taxon>
        <taxon>Xylariomycetidae</taxon>
        <taxon>Xylariales</taxon>
        <taxon>Xylariaceae</taxon>
        <taxon>Anthostomella</taxon>
    </lineage>
</organism>
<dbReference type="Gene3D" id="3.40.720.10">
    <property type="entry name" value="Alkaline Phosphatase, subunit A"/>
    <property type="match status" value="1"/>
</dbReference>
<dbReference type="Proteomes" id="UP001295740">
    <property type="component" value="Unassembled WGS sequence"/>
</dbReference>
<evidence type="ECO:0000256" key="3">
    <source>
        <dbReference type="ARBA" id="ARBA00022801"/>
    </source>
</evidence>
<keyword evidence="3 5" id="KW-0378">Hydrolase</keyword>
<dbReference type="PANTHER" id="PTHR43108:SF8">
    <property type="entry name" value="SD21168P"/>
    <property type="match status" value="1"/>
</dbReference>
<dbReference type="GO" id="GO:0005539">
    <property type="term" value="F:glycosaminoglycan binding"/>
    <property type="evidence" value="ECO:0007669"/>
    <property type="project" value="TreeGrafter"/>
</dbReference>
<evidence type="ECO:0000313" key="9">
    <source>
        <dbReference type="EMBL" id="CAJ2505735.1"/>
    </source>
</evidence>
<sequence length="602" mass="67033">MLNQLTVPLWLYALIALCCSAQTAHATQPNFIFIITDDQDLLMDSLMYQPKVQKHFGDEGTFYSKHFCTISVCCPSRVSLLTGKAAHNTNVTDVQAPYEGPFIVPADKLPGGYTKFISEGWNDKYLPIWLQEAGYNTYYTGKLMNGHSMSTYNNPFPAGWNGTDFLIDPGTYLYYNSTTQRNKDAPKKNPGLYSTDLVAENAIGFLDEALAAADEESFFLGIAPVGPHSETHTAVVDGLATTALYPPVPADRHKDLFPDVKVPRTKNFNSDKATSASWIRSLEKNNETVVEYMDEWYRLRLQTLQAVDDLVDTVFDWLDAHPDVRDNTYVIYTTDNGFHIGQHRMTPGKSCSIEEDVNIPFFIRGPGVAKGAVATFPTSHTDIVPTLFQLAGIPLREEFDGEPIPVTGDLVAAGKQKSEQVNIEYWGYSVVEGVFGGEGAGMYKTPQNVLAGVVGINNTYKTVRVVGEDYNLMYTVWCTNEHELYDMNNDPYQMTNLYHTNSTLASWPLSNLEPRLDALTMVLKSCSGAVCTRPWAIIHPEGGVATLKDAMHPKFDAFYGAQPRVAYTGCALGYFTGLEGPMSVEPYSSAVWGRREKWKRWI</sequence>
<dbReference type="FunFam" id="3.40.720.10:FF:000051">
    <property type="entry name" value="Arylsulfatase"/>
    <property type="match status" value="1"/>
</dbReference>
<dbReference type="GO" id="GO:0004065">
    <property type="term" value="F:arylsulfatase activity"/>
    <property type="evidence" value="ECO:0007669"/>
    <property type="project" value="UniProtKB-UniRule"/>
</dbReference>
<comment type="caution">
    <text evidence="9">The sequence shown here is derived from an EMBL/GenBank/DDBJ whole genome shotgun (WGS) entry which is preliminary data.</text>
</comment>
<dbReference type="EMBL" id="CAUWAG010000007">
    <property type="protein sequence ID" value="CAJ2505735.1"/>
    <property type="molecule type" value="Genomic_DNA"/>
</dbReference>
<dbReference type="InterPro" id="IPR024607">
    <property type="entry name" value="Sulfatase_CS"/>
</dbReference>
<evidence type="ECO:0000259" key="8">
    <source>
        <dbReference type="Pfam" id="PF00884"/>
    </source>
</evidence>
<feature type="modified residue" description="3-oxoalanine (Cys)" evidence="6">
    <location>
        <position position="73"/>
    </location>
</feature>
<comment type="PTM">
    <text evidence="6">The conversion to 3-oxoalanine (also known as C-formylglycine, FGly), of a serine or cysteine residue in prokaryotes and of a cysteine residue in eukaryotes, is critical for catalytic activity.</text>
</comment>
<comment type="catalytic activity">
    <reaction evidence="5">
        <text>an aryl sulfate + H2O = a phenol + sulfate + H(+)</text>
        <dbReference type="Rhea" id="RHEA:17261"/>
        <dbReference type="ChEBI" id="CHEBI:15377"/>
        <dbReference type="ChEBI" id="CHEBI:15378"/>
        <dbReference type="ChEBI" id="CHEBI:16189"/>
        <dbReference type="ChEBI" id="CHEBI:33853"/>
        <dbReference type="ChEBI" id="CHEBI:140317"/>
        <dbReference type="EC" id="3.1.6.1"/>
    </reaction>
</comment>
<dbReference type="EC" id="3.1.6.1" evidence="5"/>
<gene>
    <name evidence="9" type="ORF">KHLLAP_LOCUS6203</name>
</gene>
<evidence type="ECO:0000256" key="1">
    <source>
        <dbReference type="ARBA" id="ARBA00008779"/>
    </source>
</evidence>
<feature type="domain" description="Sulfatase N-terminal" evidence="8">
    <location>
        <begin position="29"/>
        <end position="393"/>
    </location>
</feature>
<evidence type="ECO:0000256" key="2">
    <source>
        <dbReference type="ARBA" id="ARBA00022729"/>
    </source>
</evidence>
<evidence type="ECO:0000256" key="6">
    <source>
        <dbReference type="PIRSR" id="PIRSR000972-50"/>
    </source>
</evidence>
<dbReference type="InterPro" id="IPR017850">
    <property type="entry name" value="Alkaline_phosphatase_core_sf"/>
</dbReference>
<accession>A0AAI8VIV1</accession>
<feature type="chain" id="PRO_5042578375" description="Arylsulfatase" evidence="7">
    <location>
        <begin position="27"/>
        <end position="602"/>
    </location>
</feature>
<protein>
    <recommendedName>
        <fullName evidence="5">Arylsulfatase</fullName>
        <shortName evidence="5">AS</shortName>
        <ecNumber evidence="5">3.1.6.1</ecNumber>
    </recommendedName>
    <alternativeName>
        <fullName evidence="5">Aryl-sulfate sulphohydrolase</fullName>
    </alternativeName>
</protein>
<name>A0AAI8VIV1_9PEZI</name>
<reference evidence="9" key="1">
    <citation type="submission" date="2023-10" db="EMBL/GenBank/DDBJ databases">
        <authorList>
            <person name="Hackl T."/>
        </authorList>
    </citation>
    <scope>NUCLEOTIDE SEQUENCE</scope>
</reference>
<comment type="similarity">
    <text evidence="1 5">Belongs to the sulfatase family.</text>
</comment>
<evidence type="ECO:0000256" key="4">
    <source>
        <dbReference type="ARBA" id="ARBA00023180"/>
    </source>
</evidence>
<dbReference type="InterPro" id="IPR012083">
    <property type="entry name" value="Arylsulfatase"/>
</dbReference>
<evidence type="ECO:0000313" key="10">
    <source>
        <dbReference type="Proteomes" id="UP001295740"/>
    </source>
</evidence>
<dbReference type="Pfam" id="PF00884">
    <property type="entry name" value="Sulfatase"/>
    <property type="match status" value="1"/>
</dbReference>
<dbReference type="CDD" id="cd16147">
    <property type="entry name" value="G6S"/>
    <property type="match status" value="1"/>
</dbReference>
<dbReference type="SUPFAM" id="SSF53649">
    <property type="entry name" value="Alkaline phosphatase-like"/>
    <property type="match status" value="1"/>
</dbReference>